<gene>
    <name evidence="1" type="ORF">SPHINGO391_500046</name>
</gene>
<name>A0A5E8AFC1_9SPHN</name>
<protein>
    <submittedName>
        <fullName evidence="1">Uncharacterized protein</fullName>
    </submittedName>
</protein>
<organism evidence="1 2">
    <name type="scientific">Sphingomonas aurantiaca</name>
    <dbReference type="NCBI Taxonomy" id="185949"/>
    <lineage>
        <taxon>Bacteria</taxon>
        <taxon>Pseudomonadati</taxon>
        <taxon>Pseudomonadota</taxon>
        <taxon>Alphaproteobacteria</taxon>
        <taxon>Sphingomonadales</taxon>
        <taxon>Sphingomonadaceae</taxon>
        <taxon>Sphingomonas</taxon>
    </lineage>
</organism>
<proteinExistence type="predicted"/>
<accession>A0A5E8AFC1</accession>
<evidence type="ECO:0000313" key="1">
    <source>
        <dbReference type="EMBL" id="VVT27659.1"/>
    </source>
</evidence>
<reference evidence="1 2" key="1">
    <citation type="submission" date="2019-09" db="EMBL/GenBank/DDBJ databases">
        <authorList>
            <person name="Dittami M. S."/>
        </authorList>
    </citation>
    <scope>NUCLEOTIDE SEQUENCE [LARGE SCALE GENOMIC DNA]</scope>
    <source>
        <strain evidence="1">SPHINGO391</strain>
    </source>
</reference>
<dbReference type="EMBL" id="CABVLI010000046">
    <property type="protein sequence ID" value="VVT27659.1"/>
    <property type="molecule type" value="Genomic_DNA"/>
</dbReference>
<sequence length="29" mass="3573">MIRLRLSNTLNFVIIYFWHTFAFLEKVCP</sequence>
<evidence type="ECO:0000313" key="2">
    <source>
        <dbReference type="Proteomes" id="UP000326857"/>
    </source>
</evidence>
<dbReference type="AlphaFoldDB" id="A0A5E8AFC1"/>
<dbReference type="Proteomes" id="UP000326857">
    <property type="component" value="Unassembled WGS sequence"/>
</dbReference>